<proteinExistence type="predicted"/>
<feature type="domain" description="DUF6801" evidence="3">
    <location>
        <begin position="49"/>
        <end position="182"/>
    </location>
</feature>
<dbReference type="Proteomes" id="UP001595859">
    <property type="component" value="Unassembled WGS sequence"/>
</dbReference>
<protein>
    <submittedName>
        <fullName evidence="4">DUF6801 domain-containing protein</fullName>
    </submittedName>
</protein>
<evidence type="ECO:0000313" key="4">
    <source>
        <dbReference type="EMBL" id="MFC4853371.1"/>
    </source>
</evidence>
<evidence type="ECO:0000256" key="2">
    <source>
        <dbReference type="SAM" id="SignalP"/>
    </source>
</evidence>
<keyword evidence="2" id="KW-0732">Signal</keyword>
<reference evidence="5" key="1">
    <citation type="journal article" date="2019" name="Int. J. Syst. Evol. Microbiol.">
        <title>The Global Catalogue of Microorganisms (GCM) 10K type strain sequencing project: providing services to taxonomists for standard genome sequencing and annotation.</title>
        <authorList>
            <consortium name="The Broad Institute Genomics Platform"/>
            <consortium name="The Broad Institute Genome Sequencing Center for Infectious Disease"/>
            <person name="Wu L."/>
            <person name="Ma J."/>
        </authorList>
    </citation>
    <scope>NUCLEOTIDE SEQUENCE [LARGE SCALE GENOMIC DNA]</scope>
    <source>
        <strain evidence="5">ZS-22-S1</strain>
    </source>
</reference>
<evidence type="ECO:0000256" key="1">
    <source>
        <dbReference type="SAM" id="MobiDB-lite"/>
    </source>
</evidence>
<dbReference type="Pfam" id="PF20611">
    <property type="entry name" value="DUF6801"/>
    <property type="match status" value="1"/>
</dbReference>
<comment type="caution">
    <text evidence="4">The sequence shown here is derived from an EMBL/GenBank/DDBJ whole genome shotgun (WGS) entry which is preliminary data.</text>
</comment>
<dbReference type="InterPro" id="IPR046542">
    <property type="entry name" value="DUF6801"/>
</dbReference>
<accession>A0ABV9RYK4</accession>
<feature type="compositionally biased region" description="Low complexity" evidence="1">
    <location>
        <begin position="210"/>
        <end position="219"/>
    </location>
</feature>
<organism evidence="4 5">
    <name type="scientific">Actinophytocola glycyrrhizae</name>
    <dbReference type="NCBI Taxonomy" id="2044873"/>
    <lineage>
        <taxon>Bacteria</taxon>
        <taxon>Bacillati</taxon>
        <taxon>Actinomycetota</taxon>
        <taxon>Actinomycetes</taxon>
        <taxon>Pseudonocardiales</taxon>
        <taxon>Pseudonocardiaceae</taxon>
    </lineage>
</organism>
<keyword evidence="5" id="KW-1185">Reference proteome</keyword>
<dbReference type="EMBL" id="JBHSIS010000003">
    <property type="protein sequence ID" value="MFC4853371.1"/>
    <property type="molecule type" value="Genomic_DNA"/>
</dbReference>
<evidence type="ECO:0000313" key="5">
    <source>
        <dbReference type="Proteomes" id="UP001595859"/>
    </source>
</evidence>
<dbReference type="RefSeq" id="WP_378055334.1">
    <property type="nucleotide sequence ID" value="NZ_JBHSIS010000003.1"/>
</dbReference>
<feature type="signal peptide" evidence="2">
    <location>
        <begin position="1"/>
        <end position="26"/>
    </location>
</feature>
<evidence type="ECO:0000259" key="3">
    <source>
        <dbReference type="Pfam" id="PF20611"/>
    </source>
</evidence>
<feature type="region of interest" description="Disordered" evidence="1">
    <location>
        <begin position="189"/>
        <end position="228"/>
    </location>
</feature>
<name>A0ABV9RYK4_9PSEU</name>
<sequence length="464" mass="47447">MRRNRRALVIAAAATSLVVVPGNAGAQQEPPRTEPLVIDTSLDYVCGEAGPVTLRVTASFPSAGVAGEPVEPGDVGLELTVPATALAGLPDAAGVTAVTRLGVLPETWTAVLSDAVPLADPVVLGGTVTVPPVTAPPVGDLTFTAGDLAVEITGYAGDGTPTEPPAIDLTCVLDPAETAVLAVVPVEAPARTPKRAPSPEPGEPGRQDQPGEGLPSLAAAPPPAECYHLPDAPPEYRAPFCANVNGRANIAKLDAAVGQPTGLVNITATNLMIRCPDDPSVICQKALALPELNGEPKYPPAPGSFYAFGFVPATGTMQLTQLGVADIYLWSKRTPIPGQPGEYEGLTTVKVRLSAQILDATVNGVPVPVGPDCRSAVPIDAVLTASYSGPDKYSITQGGPLMGTVTIPPFSGCGTTEDLDPILTGLISGPGNHVRLYQGAVCTITGNNFGCPPEEPVDPKYPET</sequence>
<gene>
    <name evidence="4" type="ORF">ACFPCV_07635</name>
</gene>
<feature type="chain" id="PRO_5046910585" evidence="2">
    <location>
        <begin position="27"/>
        <end position="464"/>
    </location>
</feature>